<name>A0ACC3MVE0_9PEZI</name>
<evidence type="ECO:0000313" key="2">
    <source>
        <dbReference type="Proteomes" id="UP001281147"/>
    </source>
</evidence>
<accession>A0ACC3MVE0</accession>
<gene>
    <name evidence="1" type="ORF">LTR37_014316</name>
</gene>
<sequence length="565" mass="63439">MAFCNSTLTEQPIDEQPLWDGFTFHHFGLFLSATFALIATCIGLFLILAHATHYLKPYEQRHIIRILLLIPIYSVVSFLSYLYYQHAIYFDILEGCYEAFAISSFFTLLCHYIAPNLHDQKDYFRTLTPVNWFWGVFGLQLISGGQNKGPFRKPRSGLTWFNIVWIGVFQYCLIRVLFTIVAVIAQFNDVYCEESLSPMFAHVWVQVFEAISVTIAMFCLIQFYIQLKADLAEHRPFLKVLCIKLVIFFSFWQTIVISFASSDEGPLQPTKTLAYADIKVGIPSVLLCIEMSIFAIMHIFAFPWKPYSIKHSYSDPINVPGTGYSGGETMKYKGGPLGILALADAFNPWDIIKMTARGLRWLFVGVRQRQDDVSYQKPAKLGFDTSEYMGPAFANSGETATELRSNGFGKRERSDTLAEDDRAGLLRHSAHPDNMPGTSPYQRGYSSDEYAHGDDSQIDLGRPPPQPARRPHPPSGTAYSDLDMKPADFDSEDNIDHRAYLPVSSPAAAGAGAGAPGINGGVHPAFRQSQQNWDFVGGARQQSRPQGGDEDSIRPPTYRTRDPYG</sequence>
<keyword evidence="2" id="KW-1185">Reference proteome</keyword>
<proteinExistence type="predicted"/>
<protein>
    <submittedName>
        <fullName evidence="1">Uncharacterized protein</fullName>
    </submittedName>
</protein>
<dbReference type="Proteomes" id="UP001281147">
    <property type="component" value="Unassembled WGS sequence"/>
</dbReference>
<comment type="caution">
    <text evidence="1">The sequence shown here is derived from an EMBL/GenBank/DDBJ whole genome shotgun (WGS) entry which is preliminary data.</text>
</comment>
<dbReference type="EMBL" id="JAUTXU010000149">
    <property type="protein sequence ID" value="KAK3703621.1"/>
    <property type="molecule type" value="Genomic_DNA"/>
</dbReference>
<evidence type="ECO:0000313" key="1">
    <source>
        <dbReference type="EMBL" id="KAK3703621.1"/>
    </source>
</evidence>
<organism evidence="1 2">
    <name type="scientific">Vermiconidia calcicola</name>
    <dbReference type="NCBI Taxonomy" id="1690605"/>
    <lineage>
        <taxon>Eukaryota</taxon>
        <taxon>Fungi</taxon>
        <taxon>Dikarya</taxon>
        <taxon>Ascomycota</taxon>
        <taxon>Pezizomycotina</taxon>
        <taxon>Dothideomycetes</taxon>
        <taxon>Dothideomycetidae</taxon>
        <taxon>Mycosphaerellales</taxon>
        <taxon>Extremaceae</taxon>
        <taxon>Vermiconidia</taxon>
    </lineage>
</organism>
<reference evidence="1" key="1">
    <citation type="submission" date="2023-07" db="EMBL/GenBank/DDBJ databases">
        <title>Black Yeasts Isolated from many extreme environments.</title>
        <authorList>
            <person name="Coleine C."/>
            <person name="Stajich J.E."/>
            <person name="Selbmann L."/>
        </authorList>
    </citation>
    <scope>NUCLEOTIDE SEQUENCE</scope>
    <source>
        <strain evidence="1">CCFEE 5714</strain>
    </source>
</reference>